<dbReference type="Pfam" id="PF09850">
    <property type="entry name" value="DotU"/>
    <property type="match status" value="1"/>
</dbReference>
<reference evidence="3 4" key="1">
    <citation type="submission" date="2014-02" db="EMBL/GenBank/DDBJ databases">
        <title>The small core and large imbalanced accessory genome model reveals a collaborative survival strategy of Sorangium cellulosum strains in nature.</title>
        <authorList>
            <person name="Han K."/>
            <person name="Peng R."/>
            <person name="Blom J."/>
            <person name="Li Y.-Z."/>
        </authorList>
    </citation>
    <scope>NUCLEOTIDE SEQUENCE [LARGE SCALE GENOMIC DNA]</scope>
    <source>
        <strain evidence="3 4">So0157-25</strain>
    </source>
</reference>
<dbReference type="AlphaFoldDB" id="A0A150PH05"/>
<keyword evidence="1" id="KW-0812">Transmembrane</keyword>
<comment type="caution">
    <text evidence="3">The sequence shown here is derived from an EMBL/GenBank/DDBJ whole genome shotgun (WGS) entry which is preliminary data.</text>
</comment>
<evidence type="ECO:0000256" key="1">
    <source>
        <dbReference type="SAM" id="Phobius"/>
    </source>
</evidence>
<evidence type="ECO:0000313" key="3">
    <source>
        <dbReference type="EMBL" id="KYF54949.1"/>
    </source>
</evidence>
<evidence type="ECO:0000259" key="2">
    <source>
        <dbReference type="Pfam" id="PF09850"/>
    </source>
</evidence>
<sequence>MKPTKPLWFAVETAFADVEELCLEARAAELALERKRQEEEAIRSLARGPSAVVVAAGKPAAGDRYARAADLAERLELQQRYPNGADLVELRERVRKRLVWLKGQLAEALSEHEVHQVLFPIVIHFDELVRLVSREAATRWEPLQSELYDVENGGELFYEQLEERLRRTDTAPIVLEVFYFCLRDGFQGVHQGDPKKIAEYEARLAERIPKAPVEDEDDGPEAAPVELVSFPYAYYAAAIGAVVGLYAMLRTLGAWL</sequence>
<dbReference type="InterPro" id="IPR017732">
    <property type="entry name" value="T4/T6SS_DotU"/>
</dbReference>
<keyword evidence="1" id="KW-0472">Membrane</keyword>
<proteinExistence type="predicted"/>
<dbReference type="InterPro" id="IPR038522">
    <property type="entry name" value="T4/T6SS_DotU_sf"/>
</dbReference>
<gene>
    <name evidence="3" type="ORF">BE08_40085</name>
</gene>
<name>A0A150PH05_SORCE</name>
<feature type="transmembrane region" description="Helical" evidence="1">
    <location>
        <begin position="232"/>
        <end position="249"/>
    </location>
</feature>
<evidence type="ECO:0000313" key="4">
    <source>
        <dbReference type="Proteomes" id="UP000075420"/>
    </source>
</evidence>
<dbReference type="Gene3D" id="1.25.40.590">
    <property type="entry name" value="Type IV / VI secretion system, DotU"/>
    <property type="match status" value="1"/>
</dbReference>
<dbReference type="EMBL" id="JELY01001674">
    <property type="protein sequence ID" value="KYF54949.1"/>
    <property type="molecule type" value="Genomic_DNA"/>
</dbReference>
<dbReference type="Proteomes" id="UP000075420">
    <property type="component" value="Unassembled WGS sequence"/>
</dbReference>
<feature type="domain" description="Type IV / VI secretion system DotU" evidence="2">
    <location>
        <begin position="72"/>
        <end position="251"/>
    </location>
</feature>
<organism evidence="3 4">
    <name type="scientific">Sorangium cellulosum</name>
    <name type="common">Polyangium cellulosum</name>
    <dbReference type="NCBI Taxonomy" id="56"/>
    <lineage>
        <taxon>Bacteria</taxon>
        <taxon>Pseudomonadati</taxon>
        <taxon>Myxococcota</taxon>
        <taxon>Polyangia</taxon>
        <taxon>Polyangiales</taxon>
        <taxon>Polyangiaceae</taxon>
        <taxon>Sorangium</taxon>
    </lineage>
</organism>
<protein>
    <recommendedName>
        <fullName evidence="2">Type IV / VI secretion system DotU domain-containing protein</fullName>
    </recommendedName>
</protein>
<accession>A0A150PH05</accession>
<keyword evidence="1" id="KW-1133">Transmembrane helix</keyword>